<comment type="caution">
    <text evidence="1">The sequence shown here is derived from an EMBL/GenBank/DDBJ whole genome shotgun (WGS) entry which is preliminary data.</text>
</comment>
<evidence type="ECO:0000313" key="2">
    <source>
        <dbReference type="Proteomes" id="UP000004578"/>
    </source>
</evidence>
<dbReference type="AlphaFoldDB" id="J0X588"/>
<sequence>ERKAYEDFESACQNIAGPLAWITGQLLPNGSWGDVPKWHGLIDNTTSVIMWGAVHKARGRFAPRWPAGATNAMGQSLKGKFRSVQQMGWFRRHWEMTKHENWVSGFKQGNKPAATIGRAARRFGNLLGRVGIVTTLADGVLSAVDQWNSDALNPQIGTGERVARATTTGAATAGVGWAGAWGGAKAGAFIGTFGGPIGIAAGTVIGGIIGGIVGSVAGGWLGQFFNNNVVSKALHGG</sequence>
<organism evidence="1 2">
    <name type="scientific">Schaalia georgiae F0490</name>
    <dbReference type="NCBI Taxonomy" id="1125717"/>
    <lineage>
        <taxon>Bacteria</taxon>
        <taxon>Bacillati</taxon>
        <taxon>Actinomycetota</taxon>
        <taxon>Actinomycetes</taxon>
        <taxon>Actinomycetales</taxon>
        <taxon>Actinomycetaceae</taxon>
        <taxon>Schaalia</taxon>
    </lineage>
</organism>
<protein>
    <submittedName>
        <fullName evidence="1">Uncharacterized protein</fullName>
    </submittedName>
</protein>
<dbReference type="Proteomes" id="UP000004578">
    <property type="component" value="Unassembled WGS sequence"/>
</dbReference>
<name>J0X588_9ACTO</name>
<keyword evidence="2" id="KW-1185">Reference proteome</keyword>
<dbReference type="EMBL" id="AKFS01000189">
    <property type="protein sequence ID" value="EJF43816.1"/>
    <property type="molecule type" value="Genomic_DNA"/>
</dbReference>
<evidence type="ECO:0000313" key="1">
    <source>
        <dbReference type="EMBL" id="EJF43816.1"/>
    </source>
</evidence>
<gene>
    <name evidence="1" type="ORF">HMPREF1317_2337</name>
</gene>
<accession>J0X588</accession>
<reference evidence="1 2" key="1">
    <citation type="submission" date="2012-05" db="EMBL/GenBank/DDBJ databases">
        <authorList>
            <person name="Harkins D.M."/>
            <person name="Madupu R."/>
            <person name="Durkin A.S."/>
            <person name="Torralba M."/>
            <person name="Methe B."/>
            <person name="Sutton G.G."/>
            <person name="Nelson K.E."/>
        </authorList>
    </citation>
    <scope>NUCLEOTIDE SEQUENCE [LARGE SCALE GENOMIC DNA]</scope>
    <source>
        <strain evidence="1 2">F0490</strain>
    </source>
</reference>
<feature type="non-terminal residue" evidence="1">
    <location>
        <position position="1"/>
    </location>
</feature>
<dbReference type="PATRIC" id="fig|1125717.3.peg.1219"/>
<proteinExistence type="predicted"/>